<dbReference type="Proteomes" id="UP000663131">
    <property type="component" value="Chromosome 5"/>
</dbReference>
<accession>A0A871R8A4</accession>
<dbReference type="GeneID" id="64576426"/>
<dbReference type="EMBL" id="CP063133">
    <property type="protein sequence ID" value="QOU19312.1"/>
    <property type="molecule type" value="Genomic_DNA"/>
</dbReference>
<proteinExistence type="predicted"/>
<evidence type="ECO:0000313" key="2">
    <source>
        <dbReference type="EMBL" id="QOU19282.1"/>
    </source>
</evidence>
<dbReference type="PANTHER" id="PTHR37271">
    <property type="entry name" value="KARYOGAMY PROTEIN KAR9"/>
    <property type="match status" value="1"/>
</dbReference>
<gene>
    <name evidence="2" type="ORF">BRETT_004503</name>
    <name evidence="3" type="ORF">BRETT_004533</name>
</gene>
<evidence type="ECO:0000313" key="3">
    <source>
        <dbReference type="EMBL" id="QOU19312.1"/>
    </source>
</evidence>
<feature type="region of interest" description="Disordered" evidence="1">
    <location>
        <begin position="466"/>
        <end position="556"/>
    </location>
</feature>
<dbReference type="OrthoDB" id="5559380at2759"/>
<dbReference type="AlphaFoldDB" id="A0A871R8A4"/>
<dbReference type="KEGG" id="bbrx:BRETT_004503"/>
<feature type="compositionally biased region" description="Basic residues" evidence="1">
    <location>
        <begin position="516"/>
        <end position="525"/>
    </location>
</feature>
<feature type="region of interest" description="Disordered" evidence="1">
    <location>
        <begin position="595"/>
        <end position="619"/>
    </location>
</feature>
<feature type="compositionally biased region" description="Basic and acidic residues" evidence="1">
    <location>
        <begin position="368"/>
        <end position="377"/>
    </location>
</feature>
<sequence>MVSKTINKALPLSGIIQNAVKQSEYCEKVNEVSIRRRIIQFDAAYGIFERAQDYLRKIIKALEPIARDVQGANIGQLQWISEGYQQLSIISYNLEVFADASDLVSELKQEKHDHQETRILNTLPKIAEQVNRARKCTEVLINTSSIAMQYKEINHSIMESINKEIEESLKDVSKLNTRYTKCQFDDVSICFHDLVSATDKLPQYGNGRYSRGLHIPLLDKETRLLTEDFACLCFKAEPISASITYIPQQLESFNRLSGKAYPSCTIELIRKYQGLVKMYINLDDQISSLWDRLIGARWQHIFQGLLDEANNLLTRMENTVIVEGSKMRYVNSILEYLSKILQGGFVKDKALGEKYDSLVARVAGKEVNNRDDGRDDSELSASPNSSTRDKGNVENASSKRLSEFKGQNFIRSLDIKPVMISGPPISVRRPCSSKDLVNSLGANEKAKLKIDSKKVIARLMGELQLPPEDGTNKENMGPTSVASRVRKYEDKSVSTPLRSIRLPETPNPFVTPSIKNKPRKSRLPRRTPSDKKTTKSMIRSSSQITPINERPKKKASLSHGLNEFDVLPEEADISRKSRIPLPLRPESRISIRKSTLGNSTTGDRRIHSMGSYDRPSSRLEKLGTKLSSKNGTPSPVIGTKRLHSFSVARPRTALCNDLDTRQKSPPTYNLLDTSHLKVRAKTSLRGSNMQGANSNIRTVSCDQLYY</sequence>
<dbReference type="GO" id="GO:0005816">
    <property type="term" value="C:spindle pole body"/>
    <property type="evidence" value="ECO:0007669"/>
    <property type="project" value="TreeGrafter"/>
</dbReference>
<name>A0A871R8A4_DEKBR</name>
<dbReference type="EMBL" id="CP063133">
    <property type="protein sequence ID" value="QOU19282.1"/>
    <property type="molecule type" value="Genomic_DNA"/>
</dbReference>
<reference evidence="3" key="2">
    <citation type="journal article" name="BMC Genomics">
        <title>New genome assemblies reveal patterns of domestication and adaptation across Brettanomyces (Dekkera) species.</title>
        <authorList>
            <person name="Roach M.J."/>
            <person name="Borneman A.R."/>
        </authorList>
    </citation>
    <scope>NUCLEOTIDE SEQUENCE</scope>
    <source>
        <strain evidence="3">UCD 2041</strain>
    </source>
</reference>
<dbReference type="GO" id="GO:0043332">
    <property type="term" value="C:mating projection tip"/>
    <property type="evidence" value="ECO:0007669"/>
    <property type="project" value="TreeGrafter"/>
</dbReference>
<dbReference type="GO" id="GO:0030473">
    <property type="term" value="P:nuclear migration along microtubule"/>
    <property type="evidence" value="ECO:0007669"/>
    <property type="project" value="TreeGrafter"/>
</dbReference>
<feature type="region of interest" description="Disordered" evidence="1">
    <location>
        <begin position="368"/>
        <end position="398"/>
    </location>
</feature>
<protein>
    <recommendedName>
        <fullName evidence="5">Karyogamy protein</fullName>
    </recommendedName>
</protein>
<evidence type="ECO:0000256" key="1">
    <source>
        <dbReference type="SAM" id="MobiDB-lite"/>
    </source>
</evidence>
<dbReference type="PANTHER" id="PTHR37271:SF1">
    <property type="entry name" value="KARYOGAMY PROTEIN KAR9"/>
    <property type="match status" value="1"/>
</dbReference>
<feature type="compositionally biased region" description="Polar residues" evidence="1">
    <location>
        <begin position="535"/>
        <end position="546"/>
    </location>
</feature>
<feature type="compositionally biased region" description="Polar residues" evidence="1">
    <location>
        <begin position="473"/>
        <end position="482"/>
    </location>
</feature>
<evidence type="ECO:0008006" key="5">
    <source>
        <dbReference type="Google" id="ProtNLM"/>
    </source>
</evidence>
<reference evidence="3" key="1">
    <citation type="submission" date="2020-10" db="EMBL/GenBank/DDBJ databases">
        <authorList>
            <person name="Palmer J.M."/>
        </authorList>
    </citation>
    <scope>NUCLEOTIDE SEQUENCE</scope>
    <source>
        <strain evidence="3">UCD 2041</strain>
    </source>
</reference>
<dbReference type="RefSeq" id="XP_041135775.1">
    <property type="nucleotide sequence ID" value="XM_041282999.1"/>
</dbReference>
<dbReference type="GO" id="GO:0005938">
    <property type="term" value="C:cell cortex"/>
    <property type="evidence" value="ECO:0007669"/>
    <property type="project" value="TreeGrafter"/>
</dbReference>
<dbReference type="InterPro" id="IPR013889">
    <property type="entry name" value="Karyogamy_KAR9"/>
</dbReference>
<dbReference type="GO" id="GO:0031578">
    <property type="term" value="P:mitotic spindle orientation checkpoint signaling"/>
    <property type="evidence" value="ECO:0007669"/>
    <property type="project" value="TreeGrafter"/>
</dbReference>
<organism evidence="3 4">
    <name type="scientific">Dekkera bruxellensis</name>
    <name type="common">Brettanomyces custersii</name>
    <dbReference type="NCBI Taxonomy" id="5007"/>
    <lineage>
        <taxon>Eukaryota</taxon>
        <taxon>Fungi</taxon>
        <taxon>Dikarya</taxon>
        <taxon>Ascomycota</taxon>
        <taxon>Saccharomycotina</taxon>
        <taxon>Pichiomycetes</taxon>
        <taxon>Pichiales</taxon>
        <taxon>Pichiaceae</taxon>
        <taxon>Brettanomyces</taxon>
    </lineage>
</organism>
<dbReference type="GO" id="GO:0051293">
    <property type="term" value="P:establishment of spindle localization"/>
    <property type="evidence" value="ECO:0007669"/>
    <property type="project" value="TreeGrafter"/>
</dbReference>
<dbReference type="Pfam" id="PF08580">
    <property type="entry name" value="KAR9"/>
    <property type="match status" value="1"/>
</dbReference>
<evidence type="ECO:0000313" key="4">
    <source>
        <dbReference type="Proteomes" id="UP000663131"/>
    </source>
</evidence>